<evidence type="ECO:0000256" key="3">
    <source>
        <dbReference type="SAM" id="Phobius"/>
    </source>
</evidence>
<dbReference type="PROSITE" id="PS50005">
    <property type="entry name" value="TPR"/>
    <property type="match status" value="1"/>
</dbReference>
<dbReference type="PROSITE" id="PS50293">
    <property type="entry name" value="TPR_REGION"/>
    <property type="match status" value="1"/>
</dbReference>
<reference evidence="4 5" key="1">
    <citation type="journal article" date="2012" name="Environ. Microbiol.">
        <title>Complete genome of Candidatus Chloracidobacterium thermophilum, a chlorophyll-based photoheterotroph belonging to the phylum Acidobacteria.</title>
        <authorList>
            <person name="Garcia Costas A.M."/>
            <person name="Liu Z."/>
            <person name="Tomsho L.P."/>
            <person name="Schuster S.C."/>
            <person name="Ward D.M."/>
            <person name="Bryant D.A."/>
        </authorList>
    </citation>
    <scope>NUCLEOTIDE SEQUENCE [LARGE SCALE GENOMIC DNA]</scope>
    <source>
        <strain evidence="4 5">B</strain>
    </source>
</reference>
<protein>
    <submittedName>
        <fullName evidence="4">Tetratricopeptide repeat protein</fullName>
    </submittedName>
</protein>
<dbReference type="Proteomes" id="UP000006791">
    <property type="component" value="Chromosome 1"/>
</dbReference>
<evidence type="ECO:0000256" key="1">
    <source>
        <dbReference type="PROSITE-ProRule" id="PRU00339"/>
    </source>
</evidence>
<feature type="transmembrane region" description="Helical" evidence="3">
    <location>
        <begin position="14"/>
        <end position="36"/>
    </location>
</feature>
<dbReference type="PANTHER" id="PTHR12558:SF13">
    <property type="entry name" value="CELL DIVISION CYCLE PROTEIN 27 HOMOLOG"/>
    <property type="match status" value="1"/>
</dbReference>
<dbReference type="OrthoDB" id="97761at2"/>
<feature type="region of interest" description="Disordered" evidence="2">
    <location>
        <begin position="41"/>
        <end position="68"/>
    </location>
</feature>
<feature type="repeat" description="TPR" evidence="1">
    <location>
        <begin position="1369"/>
        <end position="1402"/>
    </location>
</feature>
<evidence type="ECO:0000313" key="5">
    <source>
        <dbReference type="Proteomes" id="UP000006791"/>
    </source>
</evidence>
<keyword evidence="3" id="KW-0812">Transmembrane</keyword>
<sequence>MDGSRSTQPVRQRFFLFLFVILAAGLVVMPVAWWMVGAQNRPRPKSPAGTPTAKPSQPSAPPATDATRATPAELRDALYATETFLGVPTLVPRPFAEAEAAITALQSRYPADVRLLRYGAFLNERLGNIPRALQLMTRYANLRPEGTDGLRRLAAFYHGRGLYSEEVRTLQRLALLTPSAAERRAVADRVSELVQKRALTGVDVADWYRQLIERHPEDITFLKRYLERLVADDKADEALRALDMWQPKYPDERRFFLQLRARIYDRRGQRDAAVAVYDQAFDPLWPRAVVSDWYERLRQYGRYRTYRRQLQERFRQGASDFGTAARLFNVLAYEGNLSAAAQTLTTLEKRREMTGWPREELDRAAAMCLNIGQYDLAARFLYSLYAMGGANPGSPEREATLAKLVAALLDANEVGTTLSAGDLSLYADIAQVDQGAGFLNGVLSLILAGNNIPREYARANRSATAYFNRALAYRFFTALQSEYPRSGRLPPLHAKLLEAFAAMGEHETVVRLGEEFLRAFPDAPTFPEVTLRVAEAEARLGRRDAERKRLIALLDWLAARKPERAPLMPVSTRRWVFVPTTDTPRQEDMASSSAYRIHDLTDTDDSDEFRDFEDYDYQTDYLGRSVEPKETVTYASVLERVIASFATEAQKPADEPSPGKPPRLNPTLTFLYGEIKKHPREEGLYERLLRWLGQQSLVDEQLRAYQEAVRRFGDNTWRHRLARWFIRNDRQAAFAQYSKQLSAALDDEDLSAYLQAFFEDVQLEEGNNDARLYLQLFRMAHDRFPTNLFFVRGLLKYYRATNRLAEWERLAAQYYFADPTLRSAYLAYLSEKNRLVTSYAKARAQNDASHRQFAADAALWLSRHEEAVDAYRELVTRYPGEVYYAERLATLLRSLAATRPGARDEAAQQWAALARVYPAENRFLTLAGEVRAEAGDWEGAAAHWENIVRRAPGDSEAYLELATLYWDYYRYDDAIRTLQTLRKRVGDDTLYAYQLGALYEERQQRERALAEYMAAVGGGTEREPAIERLVVLSRRKDGAAAIEAAFQARLAKQNTPELILGYADYLKRAERQDAALDLLAREAARRSEIPFLEAVRDEFRAAGRAADERKVLERLVALARDERENIKYRLQLATFFEAHNQRGEALQTLDGLARDYRNNLGVVQEVGRFYGRLGAVDKAVTLAQASRQIATGDYRRSLTLQLARRQRESGQVAAAETTLREWYAANPTDTEAFTELARLLADAKRDADLAALYQQGLASLATGADEFELRKGYIEVLTRLGRHQEAVDQHIELINREPEDSSRLQVALRYAEQQNLLERMTRYYTELAAKADRNYRWNVVLAEIYRFQGNLGGAAEQYAKAIVNEPQRGDFRSTLAALYRQAGRYDEALATLKRAAELEPQNPRWAAATAEVYLEQGQTERAIAALRESFARRKQLSAQVYFAAGKTLLTAGAVAEGGSFYDEGFARVMKSPPTETFDEDAVVAWLQTILYRESAVAALGRLEALEAALAKAPQNAVVQRGRGLLDYTVRPSRFPQVIRGYATAAQLAQLDEALTQRLTRAVVGSAEFERLANITANLGLYRATEQALLRRKDAAYAAQQSAEDPNYVNALRALLSFYESRLDTKAALALLTAEEARARFPGAFDFTAAKADFCRNVGDVAAERTVLEQYYRQRTGALVTEENPLVMRLLELLHQQGDRQTMRKLAASYSPYQLQLINFLVHVREKELARLAIENAGQPVAWQQARLAQLELYFRNRSPEVENLYRQVLGIRPIGEQANRKPDPARELTGEDWFRTARNYGVWLTLDDSRAADALRFLVAETEASPRSASAQTALAYFLCARKRYPEALEHARLARELAPEDPEAIAAEGAALYEMGNRTAALGTWRRMLAGRRNQLAAHLTFLSVLARYDLLNEALPPVEAYLVARLRERANEDTYEPLVTLLCTLARSQSGRESLIVPALVRVLAAVPDDIRLGLQLTLTEALPERTRLPLYRLTSERLANQIITAYARGDYDLYSDDVPGSDTLAGALSKVQRAWATALVASKAYAEAERELRDMVALRQTLFGRMREEAPPDLYISEPETVAVEPEWLVMAQAAVAIRSGRTAAAVERLKAFVAAPAAATPDAPNDTGAIQRAQHACYLLLNEGKAEEATAFLETCYQLQMARDDSLGVALGYIEAQLMRRQTEAALRQLTRLVERRPEPQVLAEAAALAAKYGAYAPALKWRERLYRLLPGDAENRIEMARLLARTGDLGAAATQLYELAQDRRLKAEERQRGLQQLVALLLQQPAVGEALLGKARASSDAESLTCLAVLQDALGRTTEAQKTFEQAAQMPYATGTREAYGQFLERTNRPGQAIPAYVQALREGASSDREQVIRAALAANQTGMALALARNVQFVPQTPSAGLPSAGVVYEQPVGSWPAAAYTSASREAADQRLAAQRQLLSRLAAAALAQQDEELAMTFAQALLALSASSPAATDEARQLLAEVRRRLEQQPARKNLFGLTPTSELNFTDVVGEGL</sequence>
<organism evidence="4 5">
    <name type="scientific">Chloracidobacterium thermophilum (strain B)</name>
    <dbReference type="NCBI Taxonomy" id="981222"/>
    <lineage>
        <taxon>Bacteria</taxon>
        <taxon>Pseudomonadati</taxon>
        <taxon>Acidobacteriota</taxon>
        <taxon>Terriglobia</taxon>
        <taxon>Terriglobales</taxon>
        <taxon>Acidobacteriaceae</taxon>
        <taxon>Chloracidobacterium</taxon>
    </lineage>
</organism>
<keyword evidence="1" id="KW-0802">TPR repeat</keyword>
<dbReference type="Gene3D" id="1.25.40.10">
    <property type="entry name" value="Tetratricopeptide repeat domain"/>
    <property type="match status" value="5"/>
</dbReference>
<dbReference type="KEGG" id="ctm:Cabther_A1458"/>
<proteinExistence type="predicted"/>
<dbReference type="HOGENOM" id="CLU_228375_0_0_0"/>
<dbReference type="PANTHER" id="PTHR12558">
    <property type="entry name" value="CELL DIVISION CYCLE 16,23,27"/>
    <property type="match status" value="1"/>
</dbReference>
<dbReference type="STRING" id="981222.Cabther_A1458"/>
<gene>
    <name evidence="4" type="ordered locus">Cabther_A1458</name>
</gene>
<keyword evidence="5" id="KW-1185">Reference proteome</keyword>
<dbReference type="SMART" id="SM00028">
    <property type="entry name" value="TPR"/>
    <property type="match status" value="10"/>
</dbReference>
<evidence type="ECO:0000256" key="2">
    <source>
        <dbReference type="SAM" id="MobiDB-lite"/>
    </source>
</evidence>
<dbReference type="InterPro" id="IPR011990">
    <property type="entry name" value="TPR-like_helical_dom_sf"/>
</dbReference>
<dbReference type="Pfam" id="PF14559">
    <property type="entry name" value="TPR_19"/>
    <property type="match status" value="2"/>
</dbReference>
<keyword evidence="3" id="KW-1133">Transmembrane helix</keyword>
<dbReference type="EMBL" id="CP002514">
    <property type="protein sequence ID" value="AEP12208.1"/>
    <property type="molecule type" value="Genomic_DNA"/>
</dbReference>
<accession>G2LHE5</accession>
<dbReference type="SUPFAM" id="SSF48452">
    <property type="entry name" value="TPR-like"/>
    <property type="match status" value="4"/>
</dbReference>
<name>G2LHE5_CHLTF</name>
<dbReference type="InterPro" id="IPR019734">
    <property type="entry name" value="TPR_rpt"/>
</dbReference>
<evidence type="ECO:0000313" key="4">
    <source>
        <dbReference type="EMBL" id="AEP12208.1"/>
    </source>
</evidence>
<keyword evidence="3" id="KW-0472">Membrane</keyword>
<dbReference type="RefSeq" id="WP_014099945.1">
    <property type="nucleotide sequence ID" value="NC_016024.1"/>
</dbReference>